<sequence length="282" mass="31383">MASPRSPTSPTAQAPQTPRPPGPTRTVVFGYDLTPQLEKLPAPIQRVVALVLTAQFAWFAGHVLTVWYSVWYILLRTPHFYSRALLGTILSYGIVLYKSYHSTFTPSDPNFRARISRDENLHYVLLALLWYLSNPLFPLLVPFATFSLFHVLTYTRTHILPNISPSLSGTVSPTLLKIVRDYQPVAIRAVAKYEIAVLTPLLIVGVFLRSVSLVQPVMFVQFLRQRWVFSATARQAVREVRSVLDGALNGSPLYVRAVGLLERLLESILPDGGPGGSSGRAQ</sequence>
<dbReference type="PANTHER" id="PTHR12703">
    <property type="entry name" value="TRANSMEMBRANE PROTEIN 33"/>
    <property type="match status" value="1"/>
</dbReference>
<keyword evidence="5 7" id="KW-0472">Membrane</keyword>
<dbReference type="OMA" id="FFSIRPT"/>
<dbReference type="Pfam" id="PF03661">
    <property type="entry name" value="TMEM33_Pom33"/>
    <property type="match status" value="1"/>
</dbReference>
<evidence type="ECO:0000256" key="7">
    <source>
        <dbReference type="SAM" id="Phobius"/>
    </source>
</evidence>
<evidence type="ECO:0000256" key="2">
    <source>
        <dbReference type="ARBA" id="ARBA00007322"/>
    </source>
</evidence>
<dbReference type="GO" id="GO:0071786">
    <property type="term" value="P:endoplasmic reticulum tubular network organization"/>
    <property type="evidence" value="ECO:0007669"/>
    <property type="project" value="TreeGrafter"/>
</dbReference>
<evidence type="ECO:0000313" key="8">
    <source>
        <dbReference type="EMBL" id="KXS10297.1"/>
    </source>
</evidence>
<evidence type="ECO:0000313" key="9">
    <source>
        <dbReference type="Proteomes" id="UP000070544"/>
    </source>
</evidence>
<comment type="similarity">
    <text evidence="2">Belongs to the PER33/POM33 family.</text>
</comment>
<comment type="subcellular location">
    <subcellularLocation>
        <location evidence="1">Membrane</location>
        <topology evidence="1">Multi-pass membrane protein</topology>
    </subcellularLocation>
</comment>
<dbReference type="GO" id="GO:0016020">
    <property type="term" value="C:membrane"/>
    <property type="evidence" value="ECO:0007669"/>
    <property type="project" value="UniProtKB-SubCell"/>
</dbReference>
<feature type="region of interest" description="Disordered" evidence="6">
    <location>
        <begin position="1"/>
        <end position="23"/>
    </location>
</feature>
<keyword evidence="3 7" id="KW-0812">Transmembrane</keyword>
<keyword evidence="9" id="KW-1185">Reference proteome</keyword>
<evidence type="ECO:0000256" key="6">
    <source>
        <dbReference type="SAM" id="MobiDB-lite"/>
    </source>
</evidence>
<dbReference type="GO" id="GO:0005783">
    <property type="term" value="C:endoplasmic reticulum"/>
    <property type="evidence" value="ECO:0007669"/>
    <property type="project" value="TreeGrafter"/>
</dbReference>
<evidence type="ECO:0000256" key="4">
    <source>
        <dbReference type="ARBA" id="ARBA00022989"/>
    </source>
</evidence>
<dbReference type="Proteomes" id="UP000070544">
    <property type="component" value="Unassembled WGS sequence"/>
</dbReference>
<evidence type="ECO:0000256" key="1">
    <source>
        <dbReference type="ARBA" id="ARBA00004141"/>
    </source>
</evidence>
<dbReference type="AlphaFoldDB" id="A0A139A0J0"/>
<feature type="transmembrane region" description="Helical" evidence="7">
    <location>
        <begin position="195"/>
        <end position="220"/>
    </location>
</feature>
<dbReference type="PANTHER" id="PTHR12703:SF4">
    <property type="entry name" value="TRANSMEMBRANE PROTEIN 33"/>
    <property type="match status" value="1"/>
</dbReference>
<protein>
    <recommendedName>
        <fullName evidence="10">Endoplasmic reticulum protein</fullName>
    </recommendedName>
</protein>
<evidence type="ECO:0000256" key="5">
    <source>
        <dbReference type="ARBA" id="ARBA00023136"/>
    </source>
</evidence>
<gene>
    <name evidence="8" type="ORF">M427DRAFT_139726</name>
</gene>
<feature type="transmembrane region" description="Helical" evidence="7">
    <location>
        <begin position="121"/>
        <end position="144"/>
    </location>
</feature>
<dbReference type="InterPro" id="IPR005344">
    <property type="entry name" value="TMEM33/Pom33"/>
</dbReference>
<accession>A0A139A0J0</accession>
<proteinExistence type="inferred from homology"/>
<feature type="transmembrane region" description="Helical" evidence="7">
    <location>
        <begin position="47"/>
        <end position="74"/>
    </location>
</feature>
<keyword evidence="4 7" id="KW-1133">Transmembrane helix</keyword>
<reference evidence="8 9" key="1">
    <citation type="journal article" date="2015" name="Genome Biol. Evol.">
        <title>Phylogenomic analyses indicate that early fungi evolved digesting cell walls of algal ancestors of land plants.</title>
        <authorList>
            <person name="Chang Y."/>
            <person name="Wang S."/>
            <person name="Sekimoto S."/>
            <person name="Aerts A.L."/>
            <person name="Choi C."/>
            <person name="Clum A."/>
            <person name="LaButti K.M."/>
            <person name="Lindquist E.A."/>
            <person name="Yee Ngan C."/>
            <person name="Ohm R.A."/>
            <person name="Salamov A.A."/>
            <person name="Grigoriev I.V."/>
            <person name="Spatafora J.W."/>
            <person name="Berbee M.L."/>
        </authorList>
    </citation>
    <scope>NUCLEOTIDE SEQUENCE [LARGE SCALE GENOMIC DNA]</scope>
    <source>
        <strain evidence="8 9">JEL478</strain>
    </source>
</reference>
<feature type="transmembrane region" description="Helical" evidence="7">
    <location>
        <begin position="80"/>
        <end position="100"/>
    </location>
</feature>
<dbReference type="OrthoDB" id="5581259at2759"/>
<organism evidence="8 9">
    <name type="scientific">Gonapodya prolifera (strain JEL478)</name>
    <name type="common">Monoblepharis prolifera</name>
    <dbReference type="NCBI Taxonomy" id="1344416"/>
    <lineage>
        <taxon>Eukaryota</taxon>
        <taxon>Fungi</taxon>
        <taxon>Fungi incertae sedis</taxon>
        <taxon>Chytridiomycota</taxon>
        <taxon>Chytridiomycota incertae sedis</taxon>
        <taxon>Monoblepharidomycetes</taxon>
        <taxon>Monoblepharidales</taxon>
        <taxon>Gonapodyaceae</taxon>
        <taxon>Gonapodya</taxon>
    </lineage>
</organism>
<dbReference type="GO" id="GO:0061024">
    <property type="term" value="P:membrane organization"/>
    <property type="evidence" value="ECO:0007669"/>
    <property type="project" value="TreeGrafter"/>
</dbReference>
<dbReference type="STRING" id="1344416.A0A139A0J0"/>
<evidence type="ECO:0008006" key="10">
    <source>
        <dbReference type="Google" id="ProtNLM"/>
    </source>
</evidence>
<dbReference type="EMBL" id="KQ965831">
    <property type="protein sequence ID" value="KXS10297.1"/>
    <property type="molecule type" value="Genomic_DNA"/>
</dbReference>
<name>A0A139A0J0_GONPJ</name>
<feature type="compositionally biased region" description="Low complexity" evidence="6">
    <location>
        <begin position="1"/>
        <end position="16"/>
    </location>
</feature>
<dbReference type="InterPro" id="IPR051645">
    <property type="entry name" value="PER33/POM33_regulator"/>
</dbReference>
<evidence type="ECO:0000256" key="3">
    <source>
        <dbReference type="ARBA" id="ARBA00022692"/>
    </source>
</evidence>